<comment type="caution">
    <text evidence="2">The sequence shown here is derived from an EMBL/GenBank/DDBJ whole genome shotgun (WGS) entry which is preliminary data.</text>
</comment>
<accession>A0A3N2BXT4</accession>
<dbReference type="Pfam" id="PF01047">
    <property type="entry name" value="MarR"/>
    <property type="match status" value="1"/>
</dbReference>
<sequence length="171" mass="18960">MTSGGVGFRTRVEVGEVAEVEDTATVEATLVASRALLGVVARSLSGVLQEISLPQFRVLVILSTHERLRIGRLAEQLHMNRSTFSRVIDRMTSKGWVRRVPSSDSRREVLVEITDSGAAIVSEVTERRRQEIARILERMPVHDQRELMDALNRFSLAAGEPAVSELLDLGL</sequence>
<dbReference type="PRINTS" id="PR00598">
    <property type="entry name" value="HTHMARR"/>
</dbReference>
<name>A0A3N2BXT4_9MICO</name>
<dbReference type="Proteomes" id="UP000266915">
    <property type="component" value="Unassembled WGS sequence"/>
</dbReference>
<dbReference type="AlphaFoldDB" id="A0A3N2BXT4"/>
<evidence type="ECO:0000313" key="3">
    <source>
        <dbReference type="Proteomes" id="UP000266915"/>
    </source>
</evidence>
<dbReference type="EMBL" id="RKHL01000001">
    <property type="protein sequence ID" value="ROR80059.1"/>
    <property type="molecule type" value="Genomic_DNA"/>
</dbReference>
<dbReference type="PANTHER" id="PTHR33164:SF94">
    <property type="entry name" value="TRANSCRIPTIONAL REGULATORY PROTEIN-RELATED"/>
    <property type="match status" value="1"/>
</dbReference>
<dbReference type="GO" id="GO:0006950">
    <property type="term" value="P:response to stress"/>
    <property type="evidence" value="ECO:0007669"/>
    <property type="project" value="TreeGrafter"/>
</dbReference>
<dbReference type="SUPFAM" id="SSF46785">
    <property type="entry name" value="Winged helix' DNA-binding domain"/>
    <property type="match status" value="1"/>
</dbReference>
<dbReference type="GO" id="GO:0003700">
    <property type="term" value="F:DNA-binding transcription factor activity"/>
    <property type="evidence" value="ECO:0007669"/>
    <property type="project" value="InterPro"/>
</dbReference>
<dbReference type="Gene3D" id="1.10.10.10">
    <property type="entry name" value="Winged helix-like DNA-binding domain superfamily/Winged helix DNA-binding domain"/>
    <property type="match status" value="1"/>
</dbReference>
<dbReference type="RefSeq" id="WP_085511630.1">
    <property type="nucleotide sequence ID" value="NZ_FXAP01000002.1"/>
</dbReference>
<evidence type="ECO:0000313" key="2">
    <source>
        <dbReference type="EMBL" id="ROR80059.1"/>
    </source>
</evidence>
<dbReference type="InterPro" id="IPR039422">
    <property type="entry name" value="MarR/SlyA-like"/>
</dbReference>
<organism evidence="2 3">
    <name type="scientific">Plantibacter flavus</name>
    <dbReference type="NCBI Taxonomy" id="150123"/>
    <lineage>
        <taxon>Bacteria</taxon>
        <taxon>Bacillati</taxon>
        <taxon>Actinomycetota</taxon>
        <taxon>Actinomycetes</taxon>
        <taxon>Micrococcales</taxon>
        <taxon>Microbacteriaceae</taxon>
        <taxon>Plantibacter</taxon>
    </lineage>
</organism>
<protein>
    <submittedName>
        <fullName evidence="2">DNA-binding MarR family transcriptional regulator</fullName>
    </submittedName>
</protein>
<dbReference type="PANTHER" id="PTHR33164">
    <property type="entry name" value="TRANSCRIPTIONAL REGULATOR, MARR FAMILY"/>
    <property type="match status" value="1"/>
</dbReference>
<dbReference type="InterPro" id="IPR036390">
    <property type="entry name" value="WH_DNA-bd_sf"/>
</dbReference>
<dbReference type="PROSITE" id="PS50995">
    <property type="entry name" value="HTH_MARR_2"/>
    <property type="match status" value="1"/>
</dbReference>
<feature type="domain" description="HTH marR-type" evidence="1">
    <location>
        <begin position="22"/>
        <end position="156"/>
    </location>
</feature>
<dbReference type="GO" id="GO:0003677">
    <property type="term" value="F:DNA binding"/>
    <property type="evidence" value="ECO:0007669"/>
    <property type="project" value="UniProtKB-KW"/>
</dbReference>
<dbReference type="InterPro" id="IPR000835">
    <property type="entry name" value="HTH_MarR-typ"/>
</dbReference>
<keyword evidence="3" id="KW-1185">Reference proteome</keyword>
<dbReference type="SMART" id="SM00347">
    <property type="entry name" value="HTH_MARR"/>
    <property type="match status" value="1"/>
</dbReference>
<reference evidence="2 3" key="1">
    <citation type="submission" date="2018-11" db="EMBL/GenBank/DDBJ databases">
        <title>Sequencing the genomes of 1000 actinobacteria strains.</title>
        <authorList>
            <person name="Klenk H.-P."/>
        </authorList>
    </citation>
    <scope>NUCLEOTIDE SEQUENCE [LARGE SCALE GENOMIC DNA]</scope>
    <source>
        <strain evidence="2 3">DSM 14012</strain>
    </source>
</reference>
<evidence type="ECO:0000259" key="1">
    <source>
        <dbReference type="PROSITE" id="PS50995"/>
    </source>
</evidence>
<proteinExistence type="predicted"/>
<gene>
    <name evidence="2" type="ORF">EDD42_0092</name>
</gene>
<dbReference type="InterPro" id="IPR036388">
    <property type="entry name" value="WH-like_DNA-bd_sf"/>
</dbReference>
<keyword evidence="2" id="KW-0238">DNA-binding</keyword>